<dbReference type="Proteomes" id="UP000064249">
    <property type="component" value="Unassembled WGS sequence"/>
</dbReference>
<accession>A0A117LGN3</accession>
<dbReference type="AlphaFoldDB" id="A0A117LGN3"/>
<evidence type="ECO:0000259" key="1">
    <source>
        <dbReference type="Pfam" id="PF12867"/>
    </source>
</evidence>
<sequence length="236" mass="27970">MQIRIGLENNIEGRSLAWALDYPGCFAYGMDEAEALIRLPRALLKYEIWIKDHTPQAWVDFKDMDMRVVDRFDTFCINDMYELVPEGQGYEINAWFLDDWRPLSKIEIEQGLKIFHWQREELLAGLSTLDPEILEKDFPGQRWNILGIVKHIANAERFYLSRMNLSDLTRQELLPDPEARLKQTADQVDKIFPSFADQVKVVGIEGEFWSYRKILRRTLWHQRDHIEHIKELAFSE</sequence>
<comment type="caution">
    <text evidence="2">The sequence shown here is derived from an EMBL/GenBank/DDBJ whole genome shotgun (WGS) entry which is preliminary data.</text>
</comment>
<organism evidence="2 3">
    <name type="scientific">Anaerolinea thermophila</name>
    <dbReference type="NCBI Taxonomy" id="167964"/>
    <lineage>
        <taxon>Bacteria</taxon>
        <taxon>Bacillati</taxon>
        <taxon>Chloroflexota</taxon>
        <taxon>Anaerolineae</taxon>
        <taxon>Anaerolineales</taxon>
        <taxon>Anaerolineaceae</taxon>
        <taxon>Anaerolinea</taxon>
    </lineage>
</organism>
<reference evidence="2 3" key="1">
    <citation type="journal article" date="2015" name="MBio">
        <title>Genome-Resolved Metagenomic Analysis Reveals Roles for Candidate Phyla and Other Microbial Community Members in Biogeochemical Transformations in Oil Reservoirs.</title>
        <authorList>
            <person name="Hu P."/>
            <person name="Tom L."/>
            <person name="Singh A."/>
            <person name="Thomas B.C."/>
            <person name="Baker B.J."/>
            <person name="Piceno Y.M."/>
            <person name="Andersen G.L."/>
            <person name="Banfield J.F."/>
        </authorList>
    </citation>
    <scope>NUCLEOTIDE SEQUENCE [LARGE SCALE GENOMIC DNA]</scope>
    <source>
        <strain evidence="2">46_16</strain>
    </source>
</reference>
<dbReference type="EMBL" id="LGFU01000066">
    <property type="protein sequence ID" value="KUK46138.1"/>
    <property type="molecule type" value="Genomic_DNA"/>
</dbReference>
<protein>
    <recommendedName>
        <fullName evidence="1">DinB-like domain-containing protein</fullName>
    </recommendedName>
</protein>
<proteinExistence type="predicted"/>
<evidence type="ECO:0000313" key="2">
    <source>
        <dbReference type="EMBL" id="KUK46138.1"/>
    </source>
</evidence>
<dbReference type="Gene3D" id="1.20.120.450">
    <property type="entry name" value="dinb family like domain"/>
    <property type="match status" value="1"/>
</dbReference>
<evidence type="ECO:0000313" key="3">
    <source>
        <dbReference type="Proteomes" id="UP000064249"/>
    </source>
</evidence>
<name>A0A117LGN3_9CHLR</name>
<dbReference type="InterPro" id="IPR024775">
    <property type="entry name" value="DinB-like"/>
</dbReference>
<dbReference type="InterPro" id="IPR034660">
    <property type="entry name" value="DinB/YfiT-like"/>
</dbReference>
<feature type="domain" description="DinB-like" evidence="1">
    <location>
        <begin position="115"/>
        <end position="229"/>
    </location>
</feature>
<dbReference type="SUPFAM" id="SSF109854">
    <property type="entry name" value="DinB/YfiT-like putative metalloenzymes"/>
    <property type="match status" value="1"/>
</dbReference>
<dbReference type="Pfam" id="PF12867">
    <property type="entry name" value="DinB_2"/>
    <property type="match status" value="1"/>
</dbReference>
<gene>
    <name evidence="2" type="ORF">XD73_0988</name>
</gene>